<dbReference type="PANTHER" id="PTHR43479">
    <property type="entry name" value="ACREF/ENVCD OPERON REPRESSOR-RELATED"/>
    <property type="match status" value="1"/>
</dbReference>
<comment type="caution">
    <text evidence="4">The sequence shown here is derived from an EMBL/GenBank/DDBJ whole genome shotgun (WGS) entry which is preliminary data.</text>
</comment>
<evidence type="ECO:0000256" key="1">
    <source>
        <dbReference type="ARBA" id="ARBA00023125"/>
    </source>
</evidence>
<dbReference type="PRINTS" id="PR00455">
    <property type="entry name" value="HTHTETR"/>
</dbReference>
<feature type="DNA-binding region" description="H-T-H motif" evidence="2">
    <location>
        <begin position="35"/>
        <end position="54"/>
    </location>
</feature>
<evidence type="ECO:0000259" key="3">
    <source>
        <dbReference type="PROSITE" id="PS50977"/>
    </source>
</evidence>
<dbReference type="InterPro" id="IPR036271">
    <property type="entry name" value="Tet_transcr_reg_TetR-rel_C_sf"/>
</dbReference>
<sequence>MDKGTASSYHHGDLKSSLIKAANQILVRDGADALSLRAIAAEVGVSHMAPYSHFKNKKELLRAVAAAGFQQMSAAMEKVKAKYQKPEELILEYGVTCLEFATNNAQLYRLMLGQVETSGRKHLQTEAKKNSEEKINPDSELESFSKTPFVLLKEAFALRTKDKALAKAQAMGAWSMVHGMSALMIEGHIEIPKGVSLKQFLAAAALQTEKLTQK</sequence>
<dbReference type="PANTHER" id="PTHR43479:SF11">
    <property type="entry name" value="ACREF_ENVCD OPERON REPRESSOR-RELATED"/>
    <property type="match status" value="1"/>
</dbReference>
<proteinExistence type="predicted"/>
<dbReference type="InterPro" id="IPR009057">
    <property type="entry name" value="Homeodomain-like_sf"/>
</dbReference>
<dbReference type="InterPro" id="IPR050624">
    <property type="entry name" value="HTH-type_Tx_Regulator"/>
</dbReference>
<dbReference type="PROSITE" id="PS50977">
    <property type="entry name" value="HTH_TETR_2"/>
    <property type="match status" value="1"/>
</dbReference>
<evidence type="ECO:0000313" key="5">
    <source>
        <dbReference type="Proteomes" id="UP001501565"/>
    </source>
</evidence>
<keyword evidence="5" id="KW-1185">Reference proteome</keyword>
<organism evidence="4 5">
    <name type="scientific">Litoribacillus peritrichatus</name>
    <dbReference type="NCBI Taxonomy" id="718191"/>
    <lineage>
        <taxon>Bacteria</taxon>
        <taxon>Pseudomonadati</taxon>
        <taxon>Pseudomonadota</taxon>
        <taxon>Gammaproteobacteria</taxon>
        <taxon>Oceanospirillales</taxon>
        <taxon>Oceanospirillaceae</taxon>
        <taxon>Litoribacillus</taxon>
    </lineage>
</organism>
<dbReference type="SUPFAM" id="SSF48498">
    <property type="entry name" value="Tetracyclin repressor-like, C-terminal domain"/>
    <property type="match status" value="1"/>
</dbReference>
<dbReference type="Pfam" id="PF00440">
    <property type="entry name" value="TetR_N"/>
    <property type="match status" value="1"/>
</dbReference>
<dbReference type="InterPro" id="IPR001647">
    <property type="entry name" value="HTH_TetR"/>
</dbReference>
<gene>
    <name evidence="4" type="ORF">GCM10022277_44500</name>
</gene>
<dbReference type="Proteomes" id="UP001501565">
    <property type="component" value="Unassembled WGS sequence"/>
</dbReference>
<evidence type="ECO:0000256" key="2">
    <source>
        <dbReference type="PROSITE-ProRule" id="PRU00335"/>
    </source>
</evidence>
<dbReference type="Gene3D" id="1.10.357.10">
    <property type="entry name" value="Tetracycline Repressor, domain 2"/>
    <property type="match status" value="1"/>
</dbReference>
<feature type="domain" description="HTH tetR-type" evidence="3">
    <location>
        <begin position="12"/>
        <end position="72"/>
    </location>
</feature>
<reference evidence="5" key="1">
    <citation type="journal article" date="2019" name="Int. J. Syst. Evol. Microbiol.">
        <title>The Global Catalogue of Microorganisms (GCM) 10K type strain sequencing project: providing services to taxonomists for standard genome sequencing and annotation.</title>
        <authorList>
            <consortium name="The Broad Institute Genomics Platform"/>
            <consortium name="The Broad Institute Genome Sequencing Center for Infectious Disease"/>
            <person name="Wu L."/>
            <person name="Ma J."/>
        </authorList>
    </citation>
    <scope>NUCLEOTIDE SEQUENCE [LARGE SCALE GENOMIC DNA]</scope>
    <source>
        <strain evidence="5">JCM 17551</strain>
    </source>
</reference>
<dbReference type="EMBL" id="BAABBN010000017">
    <property type="protein sequence ID" value="GAA3943815.1"/>
    <property type="molecule type" value="Genomic_DNA"/>
</dbReference>
<name>A0ABP7NDD0_9GAMM</name>
<dbReference type="SUPFAM" id="SSF46689">
    <property type="entry name" value="Homeodomain-like"/>
    <property type="match status" value="1"/>
</dbReference>
<protein>
    <recommendedName>
        <fullName evidence="3">HTH tetR-type domain-containing protein</fullName>
    </recommendedName>
</protein>
<keyword evidence="1 2" id="KW-0238">DNA-binding</keyword>
<evidence type="ECO:0000313" key="4">
    <source>
        <dbReference type="EMBL" id="GAA3943815.1"/>
    </source>
</evidence>
<accession>A0ABP7NDD0</accession>